<protein>
    <recommendedName>
        <fullName evidence="2">Protein BFR2</fullName>
    </recommendedName>
</protein>
<dbReference type="InterPro" id="IPR039223">
    <property type="entry name" value="AATF/Bfr2"/>
</dbReference>
<proteinExistence type="inferred from homology"/>
<feature type="compositionally biased region" description="Basic and acidic residues" evidence="4">
    <location>
        <begin position="412"/>
        <end position="425"/>
    </location>
</feature>
<comment type="similarity">
    <text evidence="1">Belongs to the AATF family.</text>
</comment>
<feature type="coiled-coil region" evidence="3">
    <location>
        <begin position="155"/>
        <end position="182"/>
    </location>
</feature>
<evidence type="ECO:0000313" key="8">
    <source>
        <dbReference type="Proteomes" id="UP000789572"/>
    </source>
</evidence>
<organism evidence="7 8">
    <name type="scientific">Paraglomus occultum</name>
    <dbReference type="NCBI Taxonomy" id="144539"/>
    <lineage>
        <taxon>Eukaryota</taxon>
        <taxon>Fungi</taxon>
        <taxon>Fungi incertae sedis</taxon>
        <taxon>Mucoromycota</taxon>
        <taxon>Glomeromycotina</taxon>
        <taxon>Glomeromycetes</taxon>
        <taxon>Paraglomerales</taxon>
        <taxon>Paraglomeraceae</taxon>
        <taxon>Paraglomus</taxon>
    </lineage>
</organism>
<feature type="non-terminal residue" evidence="7">
    <location>
        <position position="441"/>
    </location>
</feature>
<keyword evidence="3" id="KW-0175">Coiled coil</keyword>
<dbReference type="GO" id="GO:0000462">
    <property type="term" value="P:maturation of SSU-rRNA from tricistronic rRNA transcript (SSU-rRNA, 5.8S rRNA, LSU-rRNA)"/>
    <property type="evidence" value="ECO:0007669"/>
    <property type="project" value="TreeGrafter"/>
</dbReference>
<evidence type="ECO:0000256" key="1">
    <source>
        <dbReference type="ARBA" id="ARBA00008966"/>
    </source>
</evidence>
<evidence type="ECO:0000259" key="6">
    <source>
        <dbReference type="Pfam" id="PF13339"/>
    </source>
</evidence>
<dbReference type="EMBL" id="CAJVPJ010000365">
    <property type="protein sequence ID" value="CAG8516745.1"/>
    <property type="molecule type" value="Genomic_DNA"/>
</dbReference>
<accession>A0A9N9A4Q4</accession>
<dbReference type="Pfam" id="PF13339">
    <property type="entry name" value="AATF-Che1"/>
    <property type="match status" value="1"/>
</dbReference>
<evidence type="ECO:0000313" key="7">
    <source>
        <dbReference type="EMBL" id="CAG8516745.1"/>
    </source>
</evidence>
<dbReference type="OrthoDB" id="5783963at2759"/>
<dbReference type="PANTHER" id="PTHR15565">
    <property type="entry name" value="AATF PROTEIN APOPTOSIS ANTAGONIZING TRANSCRIPTION FACTOR"/>
    <property type="match status" value="1"/>
</dbReference>
<dbReference type="GO" id="GO:0005730">
    <property type="term" value="C:nucleolus"/>
    <property type="evidence" value="ECO:0007669"/>
    <property type="project" value="TreeGrafter"/>
</dbReference>
<sequence>MLAYESLSHQASKNKKNTLFDQLQELLTPAPVDIDPETFGETFHTNAIDVDENDASEEDQNKGREHYVNVGYATGRCLAEKSSHVDTAAIREELRKIEDDERKILKKMSQSTKADITKGQHDLWDSFLDTRIRLQKALTLANTFPQYDVYSQFLNEEINGEIKETQTELHALMDMLIDLQKDIYQTNGIVEISKDTATNRKRQHEDDSYLDNLWGDMQELYDKFKPFRQATIDKWNNKVQIAAGLPLNKKFKAINQSVNTQIEQILNDKERLIKRTQLKRNDEKILGKEKQNEREEEIILKGDNYDKEIFDDTDFYQQLLRELIDSRMVDTDDQSSLGLRWAALKQTKQKKKQVDTKASKGRRLRYHVHEKLQNFMVPIPAGTWHEEMIDELYSSLLGKKYNVALDEDEDKNDGIDEEQGKEHANRGAGIVEGVSGLKIFG</sequence>
<dbReference type="AlphaFoldDB" id="A0A9N9A4Q4"/>
<name>A0A9N9A4Q4_9GLOM</name>
<feature type="domain" description="AATF leucine zipper-containing" evidence="6">
    <location>
        <begin position="112"/>
        <end position="238"/>
    </location>
</feature>
<feature type="domain" description="Apoptosis-antagonizing transcription factor C-terminal" evidence="5">
    <location>
        <begin position="316"/>
        <end position="397"/>
    </location>
</feature>
<evidence type="ECO:0000256" key="3">
    <source>
        <dbReference type="SAM" id="Coils"/>
    </source>
</evidence>
<dbReference type="PANTHER" id="PTHR15565:SF0">
    <property type="entry name" value="PROTEIN AATF"/>
    <property type="match status" value="1"/>
</dbReference>
<comment type="caution">
    <text evidence="7">The sequence shown here is derived from an EMBL/GenBank/DDBJ whole genome shotgun (WGS) entry which is preliminary data.</text>
</comment>
<evidence type="ECO:0000256" key="2">
    <source>
        <dbReference type="ARBA" id="ARBA00013850"/>
    </source>
</evidence>
<evidence type="ECO:0000256" key="4">
    <source>
        <dbReference type="SAM" id="MobiDB-lite"/>
    </source>
</evidence>
<reference evidence="7" key="1">
    <citation type="submission" date="2021-06" db="EMBL/GenBank/DDBJ databases">
        <authorList>
            <person name="Kallberg Y."/>
            <person name="Tangrot J."/>
            <person name="Rosling A."/>
        </authorList>
    </citation>
    <scope>NUCLEOTIDE SEQUENCE</scope>
    <source>
        <strain evidence="7">IA702</strain>
    </source>
</reference>
<dbReference type="Pfam" id="PF08164">
    <property type="entry name" value="TRAUB"/>
    <property type="match status" value="1"/>
</dbReference>
<feature type="region of interest" description="Disordered" evidence="4">
    <location>
        <begin position="408"/>
        <end position="428"/>
    </location>
</feature>
<dbReference type="Proteomes" id="UP000789572">
    <property type="component" value="Unassembled WGS sequence"/>
</dbReference>
<dbReference type="InterPro" id="IPR012617">
    <property type="entry name" value="AATF_C"/>
</dbReference>
<keyword evidence="8" id="KW-1185">Reference proteome</keyword>
<dbReference type="InterPro" id="IPR025160">
    <property type="entry name" value="AATF"/>
</dbReference>
<gene>
    <name evidence="7" type="ORF">POCULU_LOCUS3360</name>
</gene>
<evidence type="ECO:0000259" key="5">
    <source>
        <dbReference type="Pfam" id="PF08164"/>
    </source>
</evidence>